<dbReference type="CDD" id="cd14688">
    <property type="entry name" value="bZIP_YAP"/>
    <property type="match status" value="1"/>
</dbReference>
<dbReference type="PROSITE" id="PS50217">
    <property type="entry name" value="BZIP"/>
    <property type="match status" value="1"/>
</dbReference>
<dbReference type="InterPro" id="IPR050936">
    <property type="entry name" value="AP-1-like"/>
</dbReference>
<keyword evidence="9" id="KW-0175">Coiled coil</keyword>
<keyword evidence="6" id="KW-0804">Transcription</keyword>
<dbReference type="EMBL" id="VFLP01000031">
    <property type="protein sequence ID" value="TRX93187.1"/>
    <property type="molecule type" value="Genomic_DNA"/>
</dbReference>
<feature type="domain" description="BZIP" evidence="11">
    <location>
        <begin position="58"/>
        <end position="118"/>
    </location>
</feature>
<evidence type="ECO:0000256" key="2">
    <source>
        <dbReference type="ARBA" id="ARBA00004123"/>
    </source>
</evidence>
<dbReference type="SUPFAM" id="SSF57959">
    <property type="entry name" value="Leucine zipper domain"/>
    <property type="match status" value="1"/>
</dbReference>
<dbReference type="GO" id="GO:0090575">
    <property type="term" value="C:RNA polymerase II transcription regulator complex"/>
    <property type="evidence" value="ECO:0007669"/>
    <property type="project" value="TreeGrafter"/>
</dbReference>
<accession>A0A553HYZ2</accession>
<evidence type="ECO:0000256" key="9">
    <source>
        <dbReference type="SAM" id="Coils"/>
    </source>
</evidence>
<reference evidence="13" key="1">
    <citation type="submission" date="2019-06" db="EMBL/GenBank/DDBJ databases">
        <title>Draft genome sequence of the griseofulvin-producing fungus Xylaria cubensis strain G536.</title>
        <authorList>
            <person name="Mead M.E."/>
            <person name="Raja H.A."/>
            <person name="Steenwyk J.L."/>
            <person name="Knowles S.L."/>
            <person name="Oberlies N.H."/>
            <person name="Rokas A."/>
        </authorList>
    </citation>
    <scope>NUCLEOTIDE SEQUENCE [LARGE SCALE GENOMIC DNA]</scope>
    <source>
        <strain evidence="13">G536</strain>
    </source>
</reference>
<keyword evidence="5" id="KW-0238">DNA-binding</keyword>
<dbReference type="InterPro" id="IPR004827">
    <property type="entry name" value="bZIP"/>
</dbReference>
<dbReference type="InterPro" id="IPR046347">
    <property type="entry name" value="bZIP_sf"/>
</dbReference>
<dbReference type="PANTHER" id="PTHR40621">
    <property type="entry name" value="TRANSCRIPTION FACTOR KAPC-RELATED"/>
    <property type="match status" value="1"/>
</dbReference>
<dbReference type="OrthoDB" id="5218140at2759"/>
<dbReference type="AlphaFoldDB" id="A0A553HYZ2"/>
<feature type="compositionally biased region" description="Polar residues" evidence="10">
    <location>
        <begin position="29"/>
        <end position="41"/>
    </location>
</feature>
<comment type="similarity">
    <text evidence="3">Belongs to the bZIP family.</text>
</comment>
<evidence type="ECO:0000313" key="13">
    <source>
        <dbReference type="Proteomes" id="UP000319160"/>
    </source>
</evidence>
<evidence type="ECO:0000256" key="8">
    <source>
        <dbReference type="ARBA" id="ARBA00044067"/>
    </source>
</evidence>
<keyword evidence="13" id="KW-1185">Reference proteome</keyword>
<evidence type="ECO:0000256" key="1">
    <source>
        <dbReference type="ARBA" id="ARBA00004049"/>
    </source>
</evidence>
<feature type="region of interest" description="Disordered" evidence="10">
    <location>
        <begin position="168"/>
        <end position="197"/>
    </location>
</feature>
<sequence>MPDSRGAGDSGADRPSFTGFWKRSKDEQAAQSLTFVSSKLGQPSAHGGNEGQTEPSADAKAKERRQQVRKAQRQHRQRKANYTKQLEMDITKLRDDIAKVEHEVENLRNQNVTIRSQLGSGGDQTVPTAVDPPAVSTMDPAFSTFLAPDYTVSLDISEYLGTPTYQVRRASSSLPDSTSKTTSPPATDTLSGTTPASTIGTSLEDIVMIEATLSEEQIDRAINFILALEHCCWNHIDQTCFEHHSQHCDSSQPPAAMTCPRVLAGMALSAADDADVEAEDDAALNGHTLMATSLALQSAPFDVFARMCDPQPPTRTTATEGSAVEWRSRTLTLTNLRRLARSLNPSDSELAPVQVWFELVSLYGVAVATDAAVLRDLNRELVGEVHCVQFGAAVQRDVFEDALEKVIGFLPWSWRTGVIDEGMMMLDMGQEGGEAYEHIGVGEGTGKMIEEGMGITQAKKDENTDVRLEGSS</sequence>
<evidence type="ECO:0000256" key="7">
    <source>
        <dbReference type="ARBA" id="ARBA00023242"/>
    </source>
</evidence>
<dbReference type="Gene3D" id="1.20.5.170">
    <property type="match status" value="1"/>
</dbReference>
<comment type="function">
    <text evidence="1">Putative transcription factor.</text>
</comment>
<evidence type="ECO:0000256" key="4">
    <source>
        <dbReference type="ARBA" id="ARBA00023015"/>
    </source>
</evidence>
<comment type="caution">
    <text evidence="12">The sequence shown here is derived from an EMBL/GenBank/DDBJ whole genome shotgun (WGS) entry which is preliminary data.</text>
</comment>
<protein>
    <recommendedName>
        <fullName evidence="8">Putative transcription factor kapC</fullName>
    </recommendedName>
</protein>
<gene>
    <name evidence="12" type="ORF">FHL15_006055</name>
</gene>
<dbReference type="STRING" id="2512241.A0A553HYZ2"/>
<dbReference type="GO" id="GO:0001228">
    <property type="term" value="F:DNA-binding transcription activator activity, RNA polymerase II-specific"/>
    <property type="evidence" value="ECO:0007669"/>
    <property type="project" value="TreeGrafter"/>
</dbReference>
<dbReference type="GO" id="GO:0000976">
    <property type="term" value="F:transcription cis-regulatory region binding"/>
    <property type="evidence" value="ECO:0007669"/>
    <property type="project" value="InterPro"/>
</dbReference>
<feature type="region of interest" description="Disordered" evidence="10">
    <location>
        <begin position="1"/>
        <end position="81"/>
    </location>
</feature>
<evidence type="ECO:0000256" key="3">
    <source>
        <dbReference type="ARBA" id="ARBA00007163"/>
    </source>
</evidence>
<keyword evidence="4" id="KW-0805">Transcription regulation</keyword>
<evidence type="ECO:0000256" key="6">
    <source>
        <dbReference type="ARBA" id="ARBA00023163"/>
    </source>
</evidence>
<feature type="compositionally biased region" description="Basic residues" evidence="10">
    <location>
        <begin position="67"/>
        <end position="81"/>
    </location>
</feature>
<keyword evidence="7" id="KW-0539">Nucleus</keyword>
<dbReference type="Proteomes" id="UP000319160">
    <property type="component" value="Unassembled WGS sequence"/>
</dbReference>
<evidence type="ECO:0000256" key="10">
    <source>
        <dbReference type="SAM" id="MobiDB-lite"/>
    </source>
</evidence>
<evidence type="ECO:0000313" key="12">
    <source>
        <dbReference type="EMBL" id="TRX93187.1"/>
    </source>
</evidence>
<evidence type="ECO:0000256" key="5">
    <source>
        <dbReference type="ARBA" id="ARBA00023125"/>
    </source>
</evidence>
<comment type="subcellular location">
    <subcellularLocation>
        <location evidence="2">Nucleus</location>
    </subcellularLocation>
</comment>
<feature type="compositionally biased region" description="Basic and acidic residues" evidence="10">
    <location>
        <begin position="57"/>
        <end position="66"/>
    </location>
</feature>
<name>A0A553HYZ2_9PEZI</name>
<organism evidence="12 13">
    <name type="scientific">Xylaria flabelliformis</name>
    <dbReference type="NCBI Taxonomy" id="2512241"/>
    <lineage>
        <taxon>Eukaryota</taxon>
        <taxon>Fungi</taxon>
        <taxon>Dikarya</taxon>
        <taxon>Ascomycota</taxon>
        <taxon>Pezizomycotina</taxon>
        <taxon>Sordariomycetes</taxon>
        <taxon>Xylariomycetidae</taxon>
        <taxon>Xylariales</taxon>
        <taxon>Xylariaceae</taxon>
        <taxon>Xylaria</taxon>
    </lineage>
</organism>
<proteinExistence type="inferred from homology"/>
<feature type="coiled-coil region" evidence="9">
    <location>
        <begin position="83"/>
        <end position="117"/>
    </location>
</feature>
<dbReference type="PANTHER" id="PTHR40621:SF11">
    <property type="entry name" value="TRANSCRIPTION FACTOR KAPC-RELATED"/>
    <property type="match status" value="1"/>
</dbReference>
<evidence type="ECO:0000259" key="11">
    <source>
        <dbReference type="PROSITE" id="PS50217"/>
    </source>
</evidence>